<keyword evidence="3" id="KW-0285">Flavoprotein</keyword>
<protein>
    <recommendedName>
        <fullName evidence="12">D-2-hydroxyglutarate dehydrogenase</fullName>
        <ecNumber evidence="9">1.1.99.39</ecNumber>
    </recommendedName>
</protein>
<reference evidence="14" key="1">
    <citation type="submission" date="2021-10" db="EMBL/GenBank/DDBJ databases">
        <title>Marinomonas pontica sp. nov., isolated from the Black Sea.</title>
        <authorList>
            <person name="Zhao L.-H."/>
            <person name="Xue J.-H."/>
        </authorList>
    </citation>
    <scope>NUCLEOTIDE SEQUENCE</scope>
    <source>
        <strain evidence="14">E8</strain>
    </source>
</reference>
<evidence type="ECO:0000256" key="6">
    <source>
        <dbReference type="ARBA" id="ARBA00023002"/>
    </source>
</evidence>
<name>A0A9X1LEV7_9GAMM</name>
<dbReference type="InterPro" id="IPR036318">
    <property type="entry name" value="FAD-bd_PCMH-like_sf"/>
</dbReference>
<dbReference type="EC" id="1.1.99.39" evidence="9"/>
<dbReference type="GO" id="GO:0051990">
    <property type="term" value="F:(R)-2-hydroxyglutarate dehydrogenase activity"/>
    <property type="evidence" value="ECO:0007669"/>
    <property type="project" value="UniProtKB-EC"/>
</dbReference>
<evidence type="ECO:0000256" key="10">
    <source>
        <dbReference type="ARBA" id="ARBA00051291"/>
    </source>
</evidence>
<dbReference type="PROSITE" id="PS00198">
    <property type="entry name" value="4FE4S_FER_1"/>
    <property type="match status" value="1"/>
</dbReference>
<dbReference type="Gene3D" id="3.30.70.2740">
    <property type="match status" value="1"/>
</dbReference>
<dbReference type="Proteomes" id="UP001139095">
    <property type="component" value="Unassembled WGS sequence"/>
</dbReference>
<comment type="cofactor">
    <cofactor evidence="1">
        <name>FAD</name>
        <dbReference type="ChEBI" id="CHEBI:57692"/>
    </cofactor>
</comment>
<dbReference type="InterPro" id="IPR017900">
    <property type="entry name" value="4Fe4S_Fe_S_CS"/>
</dbReference>
<accession>A0A9X1LEV7</accession>
<dbReference type="Pfam" id="PF01565">
    <property type="entry name" value="FAD_binding_4"/>
    <property type="match status" value="1"/>
</dbReference>
<dbReference type="Gene3D" id="3.30.465.10">
    <property type="match status" value="1"/>
</dbReference>
<evidence type="ECO:0000256" key="2">
    <source>
        <dbReference type="ARBA" id="ARBA00022485"/>
    </source>
</evidence>
<dbReference type="GO" id="GO:0071949">
    <property type="term" value="F:FAD binding"/>
    <property type="evidence" value="ECO:0007669"/>
    <property type="project" value="InterPro"/>
</dbReference>
<keyword evidence="7" id="KW-0408">Iron</keyword>
<dbReference type="RefSeq" id="WP_226754242.1">
    <property type="nucleotide sequence ID" value="NZ_JAJATW010000010.1"/>
</dbReference>
<dbReference type="PANTHER" id="PTHR11748:SF119">
    <property type="entry name" value="D-2-HYDROXYGLUTARATE DEHYDROGENASE"/>
    <property type="match status" value="1"/>
</dbReference>
<dbReference type="SUPFAM" id="SSF56176">
    <property type="entry name" value="FAD-binding/transporter-associated domain-like"/>
    <property type="match status" value="1"/>
</dbReference>
<keyword evidence="5" id="KW-0274">FAD</keyword>
<evidence type="ECO:0000256" key="3">
    <source>
        <dbReference type="ARBA" id="ARBA00022630"/>
    </source>
</evidence>
<evidence type="ECO:0000256" key="11">
    <source>
        <dbReference type="ARBA" id="ARBA00060924"/>
    </source>
</evidence>
<dbReference type="FunFam" id="3.30.70.2740:FF:000003">
    <property type="entry name" value="Oxidoreductase, FAD-binding, putative"/>
    <property type="match status" value="1"/>
</dbReference>
<keyword evidence="15" id="KW-1185">Reference proteome</keyword>
<dbReference type="PROSITE" id="PS51387">
    <property type="entry name" value="FAD_PCMH"/>
    <property type="match status" value="1"/>
</dbReference>
<organism evidence="14 15">
    <name type="scientific">Marinomonas algarum</name>
    <dbReference type="NCBI Taxonomy" id="2883105"/>
    <lineage>
        <taxon>Bacteria</taxon>
        <taxon>Pseudomonadati</taxon>
        <taxon>Pseudomonadota</taxon>
        <taxon>Gammaproteobacteria</taxon>
        <taxon>Oceanospirillales</taxon>
        <taxon>Oceanospirillaceae</taxon>
        <taxon>Marinomonas</taxon>
    </lineage>
</organism>
<dbReference type="SUPFAM" id="SSF55103">
    <property type="entry name" value="FAD-linked oxidases, C-terminal domain"/>
    <property type="match status" value="1"/>
</dbReference>
<dbReference type="InterPro" id="IPR006094">
    <property type="entry name" value="Oxid_FAD_bind_N"/>
</dbReference>
<dbReference type="GO" id="GO:0004458">
    <property type="term" value="F:D-lactate dehydrogenase (cytochrome) activity"/>
    <property type="evidence" value="ECO:0007669"/>
    <property type="project" value="TreeGrafter"/>
</dbReference>
<sequence>MIPKLSEVSPVQAKYLSFIERLKAAGFSGDLNPDYANRVVLSTDNSIYQVLPQGVIYPKSVQDIQHLVNLSNEEAFQDIVLSPRGGGTGTNGQSLTDGLVVDLSKHMNRVLEVNVEEGWARVEAGVVKDQLNRAIKPHGLFFAPELSTSNRATVGGMINTDASGQGSVMYGKTRDHVLSLKTVLLDGHLLESGPIDDDTLAQIQSGNDYSAHAHRVVDGIQKNKAQEIKETFPALNRCLTGYDLAHIRTDDGQFNMNSVLCGSEGTLGFIVEAKVNLLPVPTFAALVNIRYDSFEGSLRHARELLTAKPTSIETVDSKVLGLAKGDIIWNSVSEFFPENAGEDIQGINLVEYTGNDEQEVANNIKVLTDALDALAESGGSSALGYTIAMGHENVNKIWAMRKKSVGLLGNAKGEKRPIPFVEDTAVPPENLADFIMEFRAVLDSYQVQYGMFGHVDAGVLHVRPALDLKDESQEPMIRDITDKVVALTQKYDGLLWGEHGKGVRSEYAPAFFGNLYPSVQQVKGAFDPRNQLNPGKIATPFELGADLLKIDEVPLRGQLDRQIPIQNRDQFKEGMYCNGNGACHNFDPNDAMCPSWKGTRDRRHTPKGRASLMREWLRGMSGQGVDTVKASNQVKDASFVMNFIPRLKNTLAKRRGEYDFSNEVHESMMGCLACKSCVGQCPIKVDVPEFRAKFLELYYSRYLRPAKDYLVGSLEFMMPTMAMFPQPYNWLVSRSWVNHLSSKYMGLTDNPKLSKLNLKKEMSRRGIRLATPLAIESLSLKDRSRAVIVVQDAFTSYFETELVLDTMEALSRLGFQAYLAPYMPNGKPLHVHGFMKAFNKTARKNLDMLQSLSFYGLPFIGIDPSMTLTYRSEYAKSFSDSRQVPSIQLMQEWLMDKQEHLAKQPLRCDSTTYHLMTHCTEKTNAAGSIKDWQKVYETLGLELKVENVGCCGMAGTYGHESANKETSKTIYDLSWKEKVNDPGLLGKLVATGYSCRTQAKRFDDVAIPHPIQTLLKHLREAQPADTVSDSPDQKH</sequence>
<dbReference type="EMBL" id="JAJATW010000010">
    <property type="protein sequence ID" value="MCB5161875.1"/>
    <property type="molecule type" value="Genomic_DNA"/>
</dbReference>
<comment type="catalytic activity">
    <reaction evidence="10">
        <text>(R)-2-hydroxyglutarate + A = 2-oxoglutarate + AH2</text>
        <dbReference type="Rhea" id="RHEA:38295"/>
        <dbReference type="ChEBI" id="CHEBI:13193"/>
        <dbReference type="ChEBI" id="CHEBI:15801"/>
        <dbReference type="ChEBI" id="CHEBI:16810"/>
        <dbReference type="ChEBI" id="CHEBI:17499"/>
        <dbReference type="EC" id="1.1.99.39"/>
    </reaction>
    <physiologicalReaction direction="left-to-right" evidence="10">
        <dbReference type="Rhea" id="RHEA:38296"/>
    </physiologicalReaction>
</comment>
<dbReference type="GO" id="GO:1903457">
    <property type="term" value="P:lactate catabolic process"/>
    <property type="evidence" value="ECO:0007669"/>
    <property type="project" value="TreeGrafter"/>
</dbReference>
<evidence type="ECO:0000256" key="12">
    <source>
        <dbReference type="ARBA" id="ARBA00067680"/>
    </source>
</evidence>
<evidence type="ECO:0000313" key="15">
    <source>
        <dbReference type="Proteomes" id="UP001139095"/>
    </source>
</evidence>
<dbReference type="InterPro" id="IPR004113">
    <property type="entry name" value="FAD-bd_oxidored_4_C"/>
</dbReference>
<comment type="caution">
    <text evidence="14">The sequence shown here is derived from an EMBL/GenBank/DDBJ whole genome shotgun (WGS) entry which is preliminary data.</text>
</comment>
<evidence type="ECO:0000259" key="13">
    <source>
        <dbReference type="PROSITE" id="PS51387"/>
    </source>
</evidence>
<evidence type="ECO:0000313" key="14">
    <source>
        <dbReference type="EMBL" id="MCB5161875.1"/>
    </source>
</evidence>
<keyword evidence="8" id="KW-0411">Iron-sulfur</keyword>
<dbReference type="PANTHER" id="PTHR11748">
    <property type="entry name" value="D-LACTATE DEHYDROGENASE"/>
    <property type="match status" value="1"/>
</dbReference>
<gene>
    <name evidence="14" type="ORF">LG368_08165</name>
</gene>
<dbReference type="InterPro" id="IPR016169">
    <property type="entry name" value="FAD-bd_PCMH_sub2"/>
</dbReference>
<dbReference type="GO" id="GO:0051539">
    <property type="term" value="F:4 iron, 4 sulfur cluster binding"/>
    <property type="evidence" value="ECO:0007669"/>
    <property type="project" value="UniProtKB-KW"/>
</dbReference>
<comment type="similarity">
    <text evidence="11">In the N-terminal section; belongs to the FAD-binding oxidoreductase/transferase type 4 family.</text>
</comment>
<dbReference type="InterPro" id="IPR016166">
    <property type="entry name" value="FAD-bd_PCMH"/>
</dbReference>
<dbReference type="SUPFAM" id="SSF46548">
    <property type="entry name" value="alpha-helical ferredoxin"/>
    <property type="match status" value="1"/>
</dbReference>
<keyword evidence="4" id="KW-0479">Metal-binding</keyword>
<dbReference type="GO" id="GO:0046872">
    <property type="term" value="F:metal ion binding"/>
    <property type="evidence" value="ECO:0007669"/>
    <property type="project" value="UniProtKB-KW"/>
</dbReference>
<evidence type="ECO:0000256" key="8">
    <source>
        <dbReference type="ARBA" id="ARBA00023014"/>
    </source>
</evidence>
<evidence type="ECO:0000256" key="5">
    <source>
        <dbReference type="ARBA" id="ARBA00022827"/>
    </source>
</evidence>
<dbReference type="InterPro" id="IPR016164">
    <property type="entry name" value="FAD-linked_Oxase-like_C"/>
</dbReference>
<dbReference type="GO" id="GO:0008720">
    <property type="term" value="F:D-lactate dehydrogenase (NAD+) activity"/>
    <property type="evidence" value="ECO:0007669"/>
    <property type="project" value="TreeGrafter"/>
</dbReference>
<evidence type="ECO:0000256" key="4">
    <source>
        <dbReference type="ARBA" id="ARBA00022723"/>
    </source>
</evidence>
<keyword evidence="2" id="KW-0004">4Fe-4S</keyword>
<proteinExistence type="inferred from homology"/>
<evidence type="ECO:0000256" key="1">
    <source>
        <dbReference type="ARBA" id="ARBA00001974"/>
    </source>
</evidence>
<dbReference type="AlphaFoldDB" id="A0A9X1LEV7"/>
<evidence type="ECO:0000256" key="7">
    <source>
        <dbReference type="ARBA" id="ARBA00023004"/>
    </source>
</evidence>
<feature type="domain" description="FAD-binding PCMH-type" evidence="13">
    <location>
        <begin position="48"/>
        <end position="280"/>
    </location>
</feature>
<keyword evidence="6" id="KW-0560">Oxidoreductase</keyword>
<evidence type="ECO:0000256" key="9">
    <source>
        <dbReference type="ARBA" id="ARBA00039003"/>
    </source>
</evidence>
<dbReference type="Pfam" id="PF02913">
    <property type="entry name" value="FAD-oxidase_C"/>
    <property type="match status" value="1"/>
</dbReference>